<gene>
    <name evidence="1" type="ORF">DFR75_10867</name>
</gene>
<sequence length="107" mass="11608">MDIEDVVSGFVLKTVPVHWWPMPGTAVSMTDVPDELAAAYLEGSKCLRVEAPHAAVAMFRNALAHIVQSKGRDEAKKKGTLNLAIQQMVADKTLLTFSTSGRLRSAL</sequence>
<evidence type="ECO:0000313" key="1">
    <source>
        <dbReference type="EMBL" id="TDP31462.1"/>
    </source>
</evidence>
<accession>A0A4V3CMU9</accession>
<dbReference type="Proteomes" id="UP000295087">
    <property type="component" value="Unassembled WGS sequence"/>
</dbReference>
<dbReference type="RefSeq" id="WP_133734186.1">
    <property type="nucleotide sequence ID" value="NZ_SNXK01000008.1"/>
</dbReference>
<protein>
    <submittedName>
        <fullName evidence="1">Uncharacterized protein</fullName>
    </submittedName>
</protein>
<dbReference type="AlphaFoldDB" id="A0A4V3CMU9"/>
<keyword evidence="2" id="KW-1185">Reference proteome</keyword>
<dbReference type="EMBL" id="SNXK01000008">
    <property type="protein sequence ID" value="TDP31462.1"/>
    <property type="molecule type" value="Genomic_DNA"/>
</dbReference>
<comment type="caution">
    <text evidence="1">The sequence shown here is derived from an EMBL/GenBank/DDBJ whole genome shotgun (WGS) entry which is preliminary data.</text>
</comment>
<organism evidence="1 2">
    <name type="scientific">Nocardia ignorata</name>
    <dbReference type="NCBI Taxonomy" id="145285"/>
    <lineage>
        <taxon>Bacteria</taxon>
        <taxon>Bacillati</taxon>
        <taxon>Actinomycetota</taxon>
        <taxon>Actinomycetes</taxon>
        <taxon>Mycobacteriales</taxon>
        <taxon>Nocardiaceae</taxon>
        <taxon>Nocardia</taxon>
    </lineage>
</organism>
<proteinExistence type="predicted"/>
<name>A0A4V3CMU9_NOCIG</name>
<reference evidence="1 2" key="1">
    <citation type="submission" date="2019-03" db="EMBL/GenBank/DDBJ databases">
        <title>Genomic Encyclopedia of Type Strains, Phase IV (KMG-IV): sequencing the most valuable type-strain genomes for metagenomic binning, comparative biology and taxonomic classification.</title>
        <authorList>
            <person name="Goeker M."/>
        </authorList>
    </citation>
    <scope>NUCLEOTIDE SEQUENCE [LARGE SCALE GENOMIC DNA]</scope>
    <source>
        <strain evidence="1 2">DSM 44496</strain>
    </source>
</reference>
<evidence type="ECO:0000313" key="2">
    <source>
        <dbReference type="Proteomes" id="UP000295087"/>
    </source>
</evidence>